<protein>
    <submittedName>
        <fullName evidence="1">Uncharacterized protein</fullName>
    </submittedName>
</protein>
<dbReference type="AlphaFoldDB" id="A0A813FNI2"/>
<accession>A0A813FNI2</accession>
<sequence>MWDGKKICIRLSKVASESSDEWVAAIVVSGPDQILFCINGSPDICRVAAIVSACKTAVGFRMSSINAEQKCAVDSSPSLGPGTSNVSSLHLFDEKPFGPSASILISRPQTHAAFKDKEWVEKMVLKEVRRKITTGLNHQAVVSRLPPDIRHWFFDNPSAQVTLLQLLKSTALRNRTYEVPVARMLQVVGEREGLWAETRDRSGCLRFLATVRAIEEYVQLPVARKSSSLVHKLVLGAGDKSGKGGMVKMTRALNAVAKHMSMCPIICQTLTTNLQTWDNAKSVLATVPQTEEQFDLRVATEAWFINKADSLKSKRPRGKQVLKAIRRNIRAQFGDKVLVERKGSTRKRTDIQSSDLDLGFGRGADILPVTRDDMETLQIRFQADHVLKDLDTTLDMGRAALKLTIAADTASRDERYEIVPLNPAYFEYDKVDYARTRGTENREAADTGQYEYFRDNIASQRATRVLKQLIKDAGDAAEEIDGFIAEHLVQMIPEQKGFEPKHRGRTGFLTASAVVSVMRATVEMLGSGLNQPTSPSRVLKGDR</sequence>
<keyword evidence="2" id="KW-1185">Reference proteome</keyword>
<gene>
    <name evidence="1" type="ORF">PGLA1383_LOCUS29745</name>
</gene>
<organism evidence="1 2">
    <name type="scientific">Polarella glacialis</name>
    <name type="common">Dinoflagellate</name>
    <dbReference type="NCBI Taxonomy" id="89957"/>
    <lineage>
        <taxon>Eukaryota</taxon>
        <taxon>Sar</taxon>
        <taxon>Alveolata</taxon>
        <taxon>Dinophyceae</taxon>
        <taxon>Suessiales</taxon>
        <taxon>Suessiaceae</taxon>
        <taxon>Polarella</taxon>
    </lineage>
</organism>
<comment type="caution">
    <text evidence="1">The sequence shown here is derived from an EMBL/GenBank/DDBJ whole genome shotgun (WGS) entry which is preliminary data.</text>
</comment>
<evidence type="ECO:0000313" key="2">
    <source>
        <dbReference type="Proteomes" id="UP000654075"/>
    </source>
</evidence>
<proteinExistence type="predicted"/>
<reference evidence="1" key="1">
    <citation type="submission" date="2021-02" db="EMBL/GenBank/DDBJ databases">
        <authorList>
            <person name="Dougan E. K."/>
            <person name="Rhodes N."/>
            <person name="Thang M."/>
            <person name="Chan C."/>
        </authorList>
    </citation>
    <scope>NUCLEOTIDE SEQUENCE</scope>
</reference>
<dbReference type="EMBL" id="CAJNNV010025061">
    <property type="protein sequence ID" value="CAE8611945.1"/>
    <property type="molecule type" value="Genomic_DNA"/>
</dbReference>
<dbReference type="Proteomes" id="UP000654075">
    <property type="component" value="Unassembled WGS sequence"/>
</dbReference>
<evidence type="ECO:0000313" key="1">
    <source>
        <dbReference type="EMBL" id="CAE8611945.1"/>
    </source>
</evidence>
<name>A0A813FNI2_POLGL</name>